<comment type="caution">
    <text evidence="2">The sequence shown here is derived from an EMBL/GenBank/DDBJ whole genome shotgun (WGS) entry which is preliminary data.</text>
</comment>
<keyword evidence="1" id="KW-0812">Transmembrane</keyword>
<dbReference type="NCBIfam" id="NF041390">
    <property type="entry name" value="TadE_Rv3655c"/>
    <property type="match status" value="1"/>
</dbReference>
<evidence type="ECO:0000313" key="2">
    <source>
        <dbReference type="EMBL" id="MFD2461040.1"/>
    </source>
</evidence>
<sequence>MSAGIRFAGDRGYVTVESAIGLGGLTVVLAILLAGIAALSGQLRCTDAAREAARLLARGQPQEAASAVHTIAPGGARLDVQRAGDGITVEVGAGALGGLLPGVHLSARAYAVAEPGVGDGRADH</sequence>
<keyword evidence="1" id="KW-0472">Membrane</keyword>
<evidence type="ECO:0000313" key="3">
    <source>
        <dbReference type="Proteomes" id="UP001597419"/>
    </source>
</evidence>
<reference evidence="3" key="1">
    <citation type="journal article" date="2019" name="Int. J. Syst. Evol. Microbiol.">
        <title>The Global Catalogue of Microorganisms (GCM) 10K type strain sequencing project: providing services to taxonomists for standard genome sequencing and annotation.</title>
        <authorList>
            <consortium name="The Broad Institute Genomics Platform"/>
            <consortium name="The Broad Institute Genome Sequencing Center for Infectious Disease"/>
            <person name="Wu L."/>
            <person name="Ma J."/>
        </authorList>
    </citation>
    <scope>NUCLEOTIDE SEQUENCE [LARGE SCALE GENOMIC DNA]</scope>
    <source>
        <strain evidence="3">CGMCC 4.7643</strain>
    </source>
</reference>
<protein>
    <submittedName>
        <fullName evidence="2">TadE family type IV pilus minor pilin</fullName>
    </submittedName>
</protein>
<dbReference type="EMBL" id="JBHUKU010000009">
    <property type="protein sequence ID" value="MFD2461040.1"/>
    <property type="molecule type" value="Genomic_DNA"/>
</dbReference>
<proteinExistence type="predicted"/>
<dbReference type="InterPro" id="IPR049790">
    <property type="entry name" value="Rv3655c/TadE"/>
</dbReference>
<dbReference type="Proteomes" id="UP001597419">
    <property type="component" value="Unassembled WGS sequence"/>
</dbReference>
<feature type="transmembrane region" description="Helical" evidence="1">
    <location>
        <begin position="20"/>
        <end position="40"/>
    </location>
</feature>
<keyword evidence="3" id="KW-1185">Reference proteome</keyword>
<name>A0ABW5GJT6_9PSEU</name>
<organism evidence="2 3">
    <name type="scientific">Amycolatopsis samaneae</name>
    <dbReference type="NCBI Taxonomy" id="664691"/>
    <lineage>
        <taxon>Bacteria</taxon>
        <taxon>Bacillati</taxon>
        <taxon>Actinomycetota</taxon>
        <taxon>Actinomycetes</taxon>
        <taxon>Pseudonocardiales</taxon>
        <taxon>Pseudonocardiaceae</taxon>
        <taxon>Amycolatopsis</taxon>
    </lineage>
</organism>
<keyword evidence="1" id="KW-1133">Transmembrane helix</keyword>
<dbReference type="RefSeq" id="WP_345406623.1">
    <property type="nucleotide sequence ID" value="NZ_BAABHG010000020.1"/>
</dbReference>
<accession>A0ABW5GJT6</accession>
<evidence type="ECO:0000256" key="1">
    <source>
        <dbReference type="SAM" id="Phobius"/>
    </source>
</evidence>
<gene>
    <name evidence="2" type="ORF">ACFSYJ_20710</name>
</gene>